<accession>A0A0D2P8A3</accession>
<name>A0A0D2P8A3_HYPSF</name>
<protein>
    <recommendedName>
        <fullName evidence="3">Cytochrome P450</fullName>
    </recommendedName>
</protein>
<keyword evidence="2" id="KW-1185">Reference proteome</keyword>
<dbReference type="OrthoDB" id="823504at2759"/>
<dbReference type="EMBL" id="KN817534">
    <property type="protein sequence ID" value="KJA24881.1"/>
    <property type="molecule type" value="Genomic_DNA"/>
</dbReference>
<organism evidence="1 2">
    <name type="scientific">Hypholoma sublateritium (strain FD-334 SS-4)</name>
    <dbReference type="NCBI Taxonomy" id="945553"/>
    <lineage>
        <taxon>Eukaryota</taxon>
        <taxon>Fungi</taxon>
        <taxon>Dikarya</taxon>
        <taxon>Basidiomycota</taxon>
        <taxon>Agaricomycotina</taxon>
        <taxon>Agaricomycetes</taxon>
        <taxon>Agaricomycetidae</taxon>
        <taxon>Agaricales</taxon>
        <taxon>Agaricineae</taxon>
        <taxon>Strophariaceae</taxon>
        <taxon>Hypholoma</taxon>
    </lineage>
</organism>
<reference evidence="2" key="1">
    <citation type="submission" date="2014-04" db="EMBL/GenBank/DDBJ databases">
        <title>Evolutionary Origins and Diversification of the Mycorrhizal Mutualists.</title>
        <authorList>
            <consortium name="DOE Joint Genome Institute"/>
            <consortium name="Mycorrhizal Genomics Consortium"/>
            <person name="Kohler A."/>
            <person name="Kuo A."/>
            <person name="Nagy L.G."/>
            <person name="Floudas D."/>
            <person name="Copeland A."/>
            <person name="Barry K.W."/>
            <person name="Cichocki N."/>
            <person name="Veneault-Fourrey C."/>
            <person name="LaButti K."/>
            <person name="Lindquist E.A."/>
            <person name="Lipzen A."/>
            <person name="Lundell T."/>
            <person name="Morin E."/>
            <person name="Murat C."/>
            <person name="Riley R."/>
            <person name="Ohm R."/>
            <person name="Sun H."/>
            <person name="Tunlid A."/>
            <person name="Henrissat B."/>
            <person name="Grigoriev I.V."/>
            <person name="Hibbett D.S."/>
            <person name="Martin F."/>
        </authorList>
    </citation>
    <scope>NUCLEOTIDE SEQUENCE [LARGE SCALE GENOMIC DNA]</scope>
    <source>
        <strain evidence="2">FD-334 SS-4</strain>
    </source>
</reference>
<evidence type="ECO:0000313" key="1">
    <source>
        <dbReference type="EMBL" id="KJA24881.1"/>
    </source>
</evidence>
<evidence type="ECO:0008006" key="3">
    <source>
        <dbReference type="Google" id="ProtNLM"/>
    </source>
</evidence>
<dbReference type="STRING" id="945553.A0A0D2P8A3"/>
<sequence>MAVKYAHVCTHAVDFYLQDRNFKERVEIIEISLADDFDKARKAKLMGYIRKAIRISHPLGAWRRASGATEIPHGDGFICVEKGEMIYMDLKQAFGTSDSSLQETPEIYGLGLHRCPGISLVDEVSVLYPVNRLVNLIKTQLLNIT</sequence>
<evidence type="ECO:0000313" key="2">
    <source>
        <dbReference type="Proteomes" id="UP000054270"/>
    </source>
</evidence>
<proteinExistence type="predicted"/>
<dbReference type="AlphaFoldDB" id="A0A0D2P8A3"/>
<gene>
    <name evidence="1" type="ORF">HYPSUDRAFT_452529</name>
</gene>
<dbReference type="Proteomes" id="UP000054270">
    <property type="component" value="Unassembled WGS sequence"/>
</dbReference>